<protein>
    <submittedName>
        <fullName evidence="2">DUF2141 domain-containing protein</fullName>
    </submittedName>
</protein>
<evidence type="ECO:0000313" key="3">
    <source>
        <dbReference type="Proteomes" id="UP000501802"/>
    </source>
</evidence>
<organism evidence="2 3">
    <name type="scientific">Spirosoma aureum</name>
    <dbReference type="NCBI Taxonomy" id="2692134"/>
    <lineage>
        <taxon>Bacteria</taxon>
        <taxon>Pseudomonadati</taxon>
        <taxon>Bacteroidota</taxon>
        <taxon>Cytophagia</taxon>
        <taxon>Cytophagales</taxon>
        <taxon>Cytophagaceae</taxon>
        <taxon>Spirosoma</taxon>
    </lineage>
</organism>
<dbReference type="KEGG" id="spib:G8759_28770"/>
<feature type="chain" id="PRO_5026117574" evidence="1">
    <location>
        <begin position="20"/>
        <end position="137"/>
    </location>
</feature>
<reference evidence="2 3" key="1">
    <citation type="submission" date="2020-03" db="EMBL/GenBank/DDBJ databases">
        <authorList>
            <person name="Kim M.K."/>
        </authorList>
    </citation>
    <scope>NUCLEOTIDE SEQUENCE [LARGE SCALE GENOMIC DNA]</scope>
    <source>
        <strain evidence="2 3">BT328</strain>
    </source>
</reference>
<dbReference type="EMBL" id="CP050063">
    <property type="protein sequence ID" value="QIP16348.1"/>
    <property type="molecule type" value="Genomic_DNA"/>
</dbReference>
<dbReference type="Proteomes" id="UP000501802">
    <property type="component" value="Chromosome"/>
</dbReference>
<proteinExistence type="predicted"/>
<accession>A0A6G9AVF4</accession>
<dbReference type="Pfam" id="PF09912">
    <property type="entry name" value="DUF2141"/>
    <property type="match status" value="1"/>
</dbReference>
<sequence>MKNVLLAATLLAGSFAAKAQHQSTAHTVTVNVTDLKTESGAVYASLQDPGQKAVQKQTALVQKNNAQLVFQNVPPGTYAVRLFHDENDNKKMDTGIFGIPKEGWGVSNNVKASFGPPKFDAMLFTVNSDKSITIHIN</sequence>
<dbReference type="InterPro" id="IPR018673">
    <property type="entry name" value="DUF2141"/>
</dbReference>
<dbReference type="RefSeq" id="WP_167216159.1">
    <property type="nucleotide sequence ID" value="NZ_CP050063.1"/>
</dbReference>
<keyword evidence="3" id="KW-1185">Reference proteome</keyword>
<dbReference type="AlphaFoldDB" id="A0A6G9AVF4"/>
<evidence type="ECO:0000256" key="1">
    <source>
        <dbReference type="SAM" id="SignalP"/>
    </source>
</evidence>
<keyword evidence="1" id="KW-0732">Signal</keyword>
<gene>
    <name evidence="2" type="ORF">G8759_28770</name>
</gene>
<evidence type="ECO:0000313" key="2">
    <source>
        <dbReference type="EMBL" id="QIP16348.1"/>
    </source>
</evidence>
<feature type="signal peptide" evidence="1">
    <location>
        <begin position="1"/>
        <end position="19"/>
    </location>
</feature>
<name>A0A6G9AVF4_9BACT</name>